<sequence>MQIENVLRRQKQEEEQQNEIMRRKQDEVITLEMQIKQRSEQQKKAGVELDATCHICLKTKFADGVGHICNYCNTRCCARCGGKVTLRSNKVIWVCILCRKKQELLSKTGQWMNKGAVQQDGFIRRNEPDGSSDISQQAIVDPHDTLDKRPKLERTRSAAEKENLPLQRSGSMLKRQYSQQEQTTNQRMMGNDGGMDMISPGQRQRMQPMTPQQMQQQQQQSQYRGQTLSGGGGGSSTAYHTDEDPRLYQGEIDGLMKQHPHLAHPSQRQQQQYQYQQQQQQQQQQAHHQQYGSSQQTQHTMRSQQQHLPPNATSSSISSYSQHQQQQRLPVSQQSHHPHHLQSSSATALHHPQSQHAYGSAQMSSSSAAALNTQLPTPPLAGPMSASVPSASASQGYQKPPPIQRNLTISGGHAMDPTTYNARRHLTTSTQQQQYPIQQQRSFNTYEDELPTKQMLSQLQTSAVNAAQQAQQQQQQHQYEFEASLRVEPWRQQRSLNERDLLSVSNSYASDYHRLSSSNRLYSSADRDRYDLHRERLEKYPLTRTARLDVQQRNTFNRSNHDRQTVGLSTSLEGGRVVGGGLSGGSETFYGVRRAPPLATAASRGVAGSNYTHNHKQPQIVIGNTAHTLASKASSNATSIYERYIGGSATMASLTGSTAEGATTRSLSRERNLVDGYLDEFPSPGSTLSNKAQDSRRFTERRIKKTVRFDAHDDEDPLVPGLTSLPPVTTILPSTAVDVGVATILTSAKLGATNTATNNSSLSDNANNWSRQWDSDRQGSQDSATKDSGIDTSSTFTSSEDSNRGDGLKQPVNWQISADNTRMIGHMILRKYYDGEDILGLKVLGGQPVTYEQSSHLIGGAVAGGGVTHLTSYGAVVEKVKRGSVADIEGHIKPGDEIIKWNGHILQNKSADEVYDIIDESRLDAQVELVVSRPVISSNNSSTTAATTSTVSATGAAAAATTAANQSNRKVSGNSIASYIAGSAVVSSGGRYVQRKAPLVDDLEIHRDKPSVLITSPGSPDLHANNSSSVSGISGVSGAGSAGGLTLRHSANVVRTYESTVQRLGPKNVSAASNSSNSVSSCSSGSSSITQAPPQIPPASASSTQAAATTTAGHYHHSHHHHCHQIPPPATHTSSASSYTYGSGLGPQQHHQQPYTLQQQQQQTSHTGAMVGPIPLHIEGELQMKLGYDQTTLQLIVTIVCATGLTLRQTGIARNPYAKVFLLPDRGTKSKRRTKTLANTCEPRWGQTFVYTGLRRCDLTGRYLEVTIWDYVRYGANDFIGEVVIDLAHHSLDDEADWYKLQPHQDTSYLLRSHDSSSRDVDIVLLTPSDHLSPPSTTSRHSDSDTMSEIDYISQRDGASISSMGSSASTPPPEIDLQERRSRRDMSPQGRKRVAGMVARDYRTVSGIGQSYHNQAPGAQSGYFRRNGATTTGPGGMSLSQRSHSAAPSDAYHSGYYRSSSPRRGSLSPPEYRGHDIGSIPPYSGATSIITPYDSGVGSSSSQQQRFQSRSATATPTGSPKKRQLPKVPQTSRSAMIRDRLGQEFDDRLTSGNGGGGRFGRHRTRQPHHQPLYRSTGGGGWERHYTGASDSDLHSMETRMRPRHSLSPDKDFMGEFGDSDMESVVSVTSSSFSTQSERPRGSRGLSSLPRNWRSYFGPNSITTAGPSMRLGGGDDGGGRGGFFERFRSNTIEVDDCDFLPMTAYPPSHMHMQTTTPQQIQLLEQLEHLQRLAELAASESPPNTANVVAAAGLQSQPQLPTQLMVTDNSGDLVEQYFLDAGQPTSLIMMDNSSGGVGANVATQPRLTQDPLTQTQQQQQQQQLNTFNPPQYPPPPHTIPTIQFPEFQTHAANFTHFPSDPGFASDSLLGTMEAEAAGMGGGVGGGVAMRGLKRLTSPVVNFFRQHPQNFGLTVDAGQPHAHTVSSSPSSYVGYIRDHYDNTCSHCQNGSQPVVLSTNAALASSGVTIGACADPYCLVDAHPHPQHHPVAYPYTAEQLLRRPSLSMFQPSSSEPSLPTTDTAMCGECVDQHFVSGLTAPQLDLGAVPTYHVHTPTPTAHKKAKSSLAPPPQLPTQSVLRLSRQLSEDALVSAVPIAEAKAQPPSILKKPKIGIPTGRTPLDRRKMFHEGQSRSLDYDDLHAKSWGRRRIRYEDEVYPAQFDEELSRRYGSETNIRQSYMGANVDASNPLSHSHFLVTDDKIVTITYDSDVGWTRRGVAPSQFRDSRRRYDVARERNHMSLDLDRSTHDKLYGSGSAAMPYQKRRRNLPHPPSAQNAHNFSPVEPGSRMPYDDDAHMGSGPHASASMSHGGMVNGHAANERPGPVGDTGRSGPRPSAMASSASSKRQTGRTHQQHQHETGSDRSNLVSINDQPEYFEYDDYGDRTASHNTSQHHTTNRQYSSSSGSAMPVSGSGSIRQRGKGEVLEQQAVKTGSGSGSGAGTTTATAGNVVAGSNNANNAASSSSFANSHHGVANSTSPNKRASLKHSTTINNTNDVNVNADGTITSTNQPTTTTTTTTIIQTTNLTTTTTTTTSTSSTINATTTTNASPSNANMAVDPTSTDGAAATDGDAAVDLDAAIDWDAIDAMLDDDFSEYVDTKAEGGDKKDDPNQIQSADEKVDGSLSDTAQDRKKGTLDQERSPKSGSGMGKKSNSTSQLSATGRKRRMGFGKKGKSSFTVNRSEEVLPGEIRGVLSRGSSSEADGGEGLVDPGAGSGGDSYMYLAYVNFSHQSVGSRLTPEVYLDNLSHHLSFKLSSSELVITSPLVRFDSSGTTTTTTSTTTNNNNTTTTSNTSHHLHQLHPIHYQRQSRGSAGSIQRSVEVTPSTSIMQYRAGSIHSLPSSEASSYSPTIRADEQINQFVEGLGPGQLVGRQVLGAPSLGDIQLSLCCQKNCLEVEVIRARGLQQKPTSKMLPAPYVKVYLVSGKKCIDKMKTSTARRTLEPLYQQQLVFQHCNTKGCVLQVTVWGDYGRIEKKVFMGVAQIMLDQIDLSNGIVIGWYKLFGTTSLVSCPANTGLSRRSSLASLESLNLKF</sequence>
<feature type="region of interest" description="Disordered" evidence="8">
    <location>
        <begin position="2596"/>
        <end position="2709"/>
    </location>
</feature>
<keyword evidence="3 7" id="KW-0863">Zinc-finger</keyword>
<dbReference type="GO" id="GO:0048791">
    <property type="term" value="P:calcium ion-regulated exocytosis of neurotransmitter"/>
    <property type="evidence" value="ECO:0007669"/>
    <property type="project" value="TreeGrafter"/>
</dbReference>
<dbReference type="InterPro" id="IPR013083">
    <property type="entry name" value="Znf_RING/FYVE/PHD"/>
</dbReference>
<dbReference type="OMA" id="MDTRMRP"/>
<dbReference type="GO" id="GO:0031267">
    <property type="term" value="F:small GTPase binding"/>
    <property type="evidence" value="ECO:0007669"/>
    <property type="project" value="InterPro"/>
</dbReference>
<dbReference type="EMBL" id="JRES01000223">
    <property type="protein sequence ID" value="KNC33213.1"/>
    <property type="molecule type" value="Genomic_DNA"/>
</dbReference>
<feature type="compositionally biased region" description="Polar residues" evidence="8">
    <location>
        <begin position="1409"/>
        <end position="1418"/>
    </location>
</feature>
<evidence type="ECO:0000313" key="13">
    <source>
        <dbReference type="Proteomes" id="UP000037069"/>
    </source>
</evidence>
<feature type="region of interest" description="Disordered" evidence="8">
    <location>
        <begin position="2769"/>
        <end position="2791"/>
    </location>
</feature>
<evidence type="ECO:0000256" key="1">
    <source>
        <dbReference type="ARBA" id="ARBA00022723"/>
    </source>
</evidence>
<feature type="compositionally biased region" description="Basic residues" evidence="8">
    <location>
        <begin position="1559"/>
        <end position="1568"/>
    </location>
</feature>
<dbReference type="PANTHER" id="PTHR12157">
    <property type="entry name" value="REGULATING SYNAPTIC MEMBRANE EXOCYTOSIS PROTEIN"/>
    <property type="match status" value="1"/>
</dbReference>
<feature type="compositionally biased region" description="Low complexity" evidence="8">
    <location>
        <begin position="264"/>
        <end position="307"/>
    </location>
</feature>
<feature type="compositionally biased region" description="Polar residues" evidence="8">
    <location>
        <begin position="754"/>
        <end position="772"/>
    </location>
</feature>
<dbReference type="InterPro" id="IPR036034">
    <property type="entry name" value="PDZ_sf"/>
</dbReference>
<feature type="region of interest" description="Disordered" evidence="8">
    <location>
        <begin position="1359"/>
        <end position="1396"/>
    </location>
</feature>
<evidence type="ECO:0000313" key="12">
    <source>
        <dbReference type="EMBL" id="KNC33213.1"/>
    </source>
</evidence>
<dbReference type="CDD" id="cd04028">
    <property type="entry name" value="C2B_RIM1alpha"/>
    <property type="match status" value="1"/>
</dbReference>
<dbReference type="Proteomes" id="UP000037069">
    <property type="component" value="Unassembled WGS sequence"/>
</dbReference>
<feature type="region of interest" description="Disordered" evidence="8">
    <location>
        <begin position="261"/>
        <end position="419"/>
    </location>
</feature>
<feature type="domain" description="C2" evidence="9">
    <location>
        <begin position="2876"/>
        <end position="2996"/>
    </location>
</feature>
<dbReference type="STRING" id="7375.A0A0L0CLG7"/>
<feature type="compositionally biased region" description="Polar residues" evidence="8">
    <location>
        <begin position="2359"/>
        <end position="2368"/>
    </location>
</feature>
<feature type="compositionally biased region" description="Low complexity" evidence="8">
    <location>
        <begin position="1069"/>
        <end position="1113"/>
    </location>
</feature>
<dbReference type="FunFam" id="2.60.40.150:FF:000003">
    <property type="entry name" value="Regulating synaptic membrane exocytosis protein 2"/>
    <property type="match status" value="1"/>
</dbReference>
<dbReference type="FunFam" id="2.60.40.150:FF:000188">
    <property type="entry name" value="Uncharacterized protein, isoform D"/>
    <property type="match status" value="1"/>
</dbReference>
<evidence type="ECO:0008006" key="14">
    <source>
        <dbReference type="Google" id="ProtNLM"/>
    </source>
</evidence>
<feature type="compositionally biased region" description="Low complexity" evidence="8">
    <location>
        <begin position="2640"/>
        <end position="2653"/>
    </location>
</feature>
<evidence type="ECO:0000256" key="2">
    <source>
        <dbReference type="ARBA" id="ARBA00022737"/>
    </source>
</evidence>
<evidence type="ECO:0000259" key="10">
    <source>
        <dbReference type="PROSITE" id="PS50106"/>
    </source>
</evidence>
<dbReference type="InterPro" id="IPR039032">
    <property type="entry name" value="Rim-like"/>
</dbReference>
<feature type="compositionally biased region" description="Basic and acidic residues" evidence="8">
    <location>
        <begin position="141"/>
        <end position="163"/>
    </location>
</feature>
<dbReference type="SUPFAM" id="SSF50156">
    <property type="entry name" value="PDZ domain-like"/>
    <property type="match status" value="1"/>
</dbReference>
<evidence type="ECO:0000256" key="5">
    <source>
        <dbReference type="ARBA" id="ARBA00023018"/>
    </source>
</evidence>
<evidence type="ECO:0000256" key="7">
    <source>
        <dbReference type="PROSITE-ProRule" id="PRU00091"/>
    </source>
</evidence>
<dbReference type="InterPro" id="IPR000008">
    <property type="entry name" value="C2_dom"/>
</dbReference>
<name>A0A0L0CLG7_LUCCU</name>
<feature type="compositionally biased region" description="Low complexity" evidence="8">
    <location>
        <begin position="1359"/>
        <end position="1369"/>
    </location>
</feature>
<feature type="compositionally biased region" description="Low complexity" evidence="8">
    <location>
        <begin position="2527"/>
        <end position="2551"/>
    </location>
</feature>
<evidence type="ECO:0000256" key="4">
    <source>
        <dbReference type="ARBA" id="ARBA00022833"/>
    </source>
</evidence>
<dbReference type="FunFam" id="3.30.40.10:FF:000453">
    <property type="entry name" value="Uncharacterized protein, isoform D"/>
    <property type="match status" value="1"/>
</dbReference>
<feature type="compositionally biased region" description="Basic residues" evidence="8">
    <location>
        <begin position="2659"/>
        <end position="2671"/>
    </location>
</feature>
<keyword evidence="2" id="KW-0677">Repeat</keyword>
<keyword evidence="5" id="KW-0770">Synapse</keyword>
<accession>A0A0L0CLG7</accession>
<dbReference type="InterPro" id="IPR017455">
    <property type="entry name" value="Znf_FYVE-rel"/>
</dbReference>
<feature type="compositionally biased region" description="Low complexity" evidence="8">
    <location>
        <begin position="385"/>
        <end position="394"/>
    </location>
</feature>
<feature type="compositionally biased region" description="Low complexity" evidence="8">
    <location>
        <begin position="200"/>
        <end position="226"/>
    </location>
</feature>
<feature type="compositionally biased region" description="Low complexity" evidence="8">
    <location>
        <begin position="1131"/>
        <end position="1167"/>
    </location>
</feature>
<feature type="compositionally biased region" description="Basic and acidic residues" evidence="8">
    <location>
        <begin position="1581"/>
        <end position="1594"/>
    </location>
</feature>
<dbReference type="GO" id="GO:0050806">
    <property type="term" value="P:positive regulation of synaptic transmission"/>
    <property type="evidence" value="ECO:0007669"/>
    <property type="project" value="TreeGrafter"/>
</dbReference>
<feature type="compositionally biased region" description="Polar residues" evidence="8">
    <location>
        <begin position="166"/>
        <end position="188"/>
    </location>
</feature>
<dbReference type="InterPro" id="IPR001478">
    <property type="entry name" value="PDZ"/>
</dbReference>
<dbReference type="SUPFAM" id="SSF57903">
    <property type="entry name" value="FYVE/PHD zinc finger"/>
    <property type="match status" value="1"/>
</dbReference>
<dbReference type="GO" id="GO:0008270">
    <property type="term" value="F:zinc ion binding"/>
    <property type="evidence" value="ECO:0007669"/>
    <property type="project" value="UniProtKB-KW"/>
</dbReference>
<dbReference type="Gene3D" id="3.30.40.10">
    <property type="entry name" value="Zinc/RING finger domain, C3HC4 (zinc finger)"/>
    <property type="match status" value="1"/>
</dbReference>
<feature type="domain" description="PDZ" evidence="10">
    <location>
        <begin position="826"/>
        <end position="933"/>
    </location>
</feature>
<evidence type="ECO:0000256" key="6">
    <source>
        <dbReference type="ARBA" id="ARBA00034103"/>
    </source>
</evidence>
<gene>
    <name evidence="12" type="ORF">FF38_12731</name>
</gene>
<dbReference type="PROSITE" id="PS50178">
    <property type="entry name" value="ZF_FYVE"/>
    <property type="match status" value="1"/>
</dbReference>
<keyword evidence="1" id="KW-0479">Metal-binding</keyword>
<reference evidence="12 13" key="1">
    <citation type="journal article" date="2015" name="Nat. Commun.">
        <title>Lucilia cuprina genome unlocks parasitic fly biology to underpin future interventions.</title>
        <authorList>
            <person name="Anstead C.A."/>
            <person name="Korhonen P.K."/>
            <person name="Young N.D."/>
            <person name="Hall R.S."/>
            <person name="Jex A.R."/>
            <person name="Murali S.C."/>
            <person name="Hughes D.S."/>
            <person name="Lee S.F."/>
            <person name="Perry T."/>
            <person name="Stroehlein A.J."/>
            <person name="Ansell B.R."/>
            <person name="Breugelmans B."/>
            <person name="Hofmann A."/>
            <person name="Qu J."/>
            <person name="Dugan S."/>
            <person name="Lee S.L."/>
            <person name="Chao H."/>
            <person name="Dinh H."/>
            <person name="Han Y."/>
            <person name="Doddapaneni H.V."/>
            <person name="Worley K.C."/>
            <person name="Muzny D.M."/>
            <person name="Ioannidis P."/>
            <person name="Waterhouse R.M."/>
            <person name="Zdobnov E.M."/>
            <person name="James P.J."/>
            <person name="Bagnall N.H."/>
            <person name="Kotze A.C."/>
            <person name="Gibbs R.A."/>
            <person name="Richards S."/>
            <person name="Batterham P."/>
            <person name="Gasser R.B."/>
        </authorList>
    </citation>
    <scope>NUCLEOTIDE SEQUENCE [LARGE SCALE GENOMIC DNA]</scope>
    <source>
        <strain evidence="12 13">LS</strain>
        <tissue evidence="12">Full body</tissue>
    </source>
</reference>
<feature type="region of interest" description="Disordered" evidence="8">
    <location>
        <begin position="125"/>
        <end position="242"/>
    </location>
</feature>
<dbReference type="PANTHER" id="PTHR12157:SF21">
    <property type="entry name" value="RAB3 INTERACTING MOLECULE, ISOFORM F"/>
    <property type="match status" value="1"/>
</dbReference>
<dbReference type="GO" id="GO:0042391">
    <property type="term" value="P:regulation of membrane potential"/>
    <property type="evidence" value="ECO:0007669"/>
    <property type="project" value="TreeGrafter"/>
</dbReference>
<feature type="compositionally biased region" description="Low complexity" evidence="8">
    <location>
        <begin position="314"/>
        <end position="345"/>
    </location>
</feature>
<comment type="caution">
    <text evidence="12">The sequence shown here is derived from an EMBL/GenBank/DDBJ whole genome shotgun (WGS) entry which is preliminary data.</text>
</comment>
<feature type="region of interest" description="Disordered" evidence="8">
    <location>
        <begin position="2260"/>
        <end position="2440"/>
    </location>
</feature>
<dbReference type="CDD" id="cd04031">
    <property type="entry name" value="C2A_RIM1alpha"/>
    <property type="match status" value="1"/>
</dbReference>
<dbReference type="PROSITE" id="PS50004">
    <property type="entry name" value="C2"/>
    <property type="match status" value="2"/>
</dbReference>
<evidence type="ECO:0000256" key="3">
    <source>
        <dbReference type="ARBA" id="ARBA00022771"/>
    </source>
</evidence>
<dbReference type="SMART" id="SM00228">
    <property type="entry name" value="PDZ"/>
    <property type="match status" value="1"/>
</dbReference>
<feature type="compositionally biased region" description="Low complexity" evidence="8">
    <location>
        <begin position="1499"/>
        <end position="1511"/>
    </location>
</feature>
<dbReference type="InterPro" id="IPR011011">
    <property type="entry name" value="Znf_FYVE_PHD"/>
</dbReference>
<dbReference type="GO" id="GO:0048788">
    <property type="term" value="C:cytoskeleton of presynaptic active zone"/>
    <property type="evidence" value="ECO:0007669"/>
    <property type="project" value="TreeGrafter"/>
</dbReference>
<feature type="compositionally biased region" description="Basic and acidic residues" evidence="8">
    <location>
        <begin position="2625"/>
        <end position="2639"/>
    </location>
</feature>
<feature type="region of interest" description="Disordered" evidence="8">
    <location>
        <begin position="1326"/>
        <end position="1347"/>
    </location>
</feature>
<organism evidence="12 13">
    <name type="scientific">Lucilia cuprina</name>
    <name type="common">Green bottle fly</name>
    <name type="synonym">Australian sheep blowfly</name>
    <dbReference type="NCBI Taxonomy" id="7375"/>
    <lineage>
        <taxon>Eukaryota</taxon>
        <taxon>Metazoa</taxon>
        <taxon>Ecdysozoa</taxon>
        <taxon>Arthropoda</taxon>
        <taxon>Hexapoda</taxon>
        <taxon>Insecta</taxon>
        <taxon>Pterygota</taxon>
        <taxon>Neoptera</taxon>
        <taxon>Endopterygota</taxon>
        <taxon>Diptera</taxon>
        <taxon>Brachycera</taxon>
        <taxon>Muscomorpha</taxon>
        <taxon>Oestroidea</taxon>
        <taxon>Calliphoridae</taxon>
        <taxon>Luciliinae</taxon>
        <taxon>Lucilia</taxon>
    </lineage>
</organism>
<protein>
    <recommendedName>
        <fullName evidence="14">Regulating synaptic membrane exocytosis protein 2</fullName>
    </recommendedName>
</protein>
<comment type="subcellular location">
    <subcellularLocation>
        <location evidence="6">Synapse</location>
    </subcellularLocation>
</comment>
<feature type="compositionally biased region" description="Polar residues" evidence="8">
    <location>
        <begin position="2384"/>
        <end position="2397"/>
    </location>
</feature>
<dbReference type="GO" id="GO:0048167">
    <property type="term" value="P:regulation of synaptic plasticity"/>
    <property type="evidence" value="ECO:0007669"/>
    <property type="project" value="TreeGrafter"/>
</dbReference>
<feature type="compositionally biased region" description="Basic and acidic residues" evidence="8">
    <location>
        <begin position="773"/>
        <end position="789"/>
    </location>
</feature>
<evidence type="ECO:0000259" key="9">
    <source>
        <dbReference type="PROSITE" id="PS50004"/>
    </source>
</evidence>
<dbReference type="Gene3D" id="2.60.40.150">
    <property type="entry name" value="C2 domain"/>
    <property type="match status" value="2"/>
</dbReference>
<feature type="region of interest" description="Disordered" evidence="8">
    <location>
        <begin position="2527"/>
        <end position="2565"/>
    </location>
</feature>
<evidence type="ECO:0000256" key="8">
    <source>
        <dbReference type="SAM" id="MobiDB-lite"/>
    </source>
</evidence>
<dbReference type="Pfam" id="PF00168">
    <property type="entry name" value="C2"/>
    <property type="match status" value="2"/>
</dbReference>
<keyword evidence="13" id="KW-1185">Reference proteome</keyword>
<feature type="compositionally biased region" description="Basic residues" evidence="8">
    <location>
        <begin position="1114"/>
        <end position="1124"/>
    </location>
</feature>
<feature type="compositionally biased region" description="Basic and acidic residues" evidence="8">
    <location>
        <begin position="1536"/>
        <end position="1549"/>
    </location>
</feature>
<proteinExistence type="predicted"/>
<feature type="region of interest" description="Disordered" evidence="8">
    <location>
        <begin position="1011"/>
        <end position="1032"/>
    </location>
</feature>
<dbReference type="SMART" id="SM00239">
    <property type="entry name" value="C2"/>
    <property type="match status" value="2"/>
</dbReference>
<keyword evidence="4" id="KW-0862">Zinc</keyword>
<feature type="region of interest" description="Disordered" evidence="8">
    <location>
        <begin position="2459"/>
        <end position="2493"/>
    </location>
</feature>
<dbReference type="GO" id="GO:0042734">
    <property type="term" value="C:presynaptic membrane"/>
    <property type="evidence" value="ECO:0007669"/>
    <property type="project" value="TreeGrafter"/>
</dbReference>
<feature type="region of interest" description="Disordered" evidence="8">
    <location>
        <begin position="754"/>
        <end position="812"/>
    </location>
</feature>
<feature type="compositionally biased region" description="Low complexity" evidence="8">
    <location>
        <begin position="2398"/>
        <end position="2412"/>
    </location>
</feature>
<feature type="domain" description="FYVE-type" evidence="11">
    <location>
        <begin position="53"/>
        <end position="103"/>
    </location>
</feature>
<dbReference type="Gene3D" id="2.30.42.10">
    <property type="match status" value="1"/>
</dbReference>
<dbReference type="GO" id="GO:0044325">
    <property type="term" value="F:transmembrane transporter binding"/>
    <property type="evidence" value="ECO:0007669"/>
    <property type="project" value="TreeGrafter"/>
</dbReference>
<dbReference type="InterPro" id="IPR054386">
    <property type="entry name" value="RIM_Znf"/>
</dbReference>
<dbReference type="Pfam" id="PF00595">
    <property type="entry name" value="PDZ"/>
    <property type="match status" value="1"/>
</dbReference>
<dbReference type="Pfam" id="PF22601">
    <property type="entry name" value="RIM2a_ZnF"/>
    <property type="match status" value="1"/>
</dbReference>
<feature type="region of interest" description="Disordered" evidence="8">
    <location>
        <begin position="1065"/>
        <end position="1167"/>
    </location>
</feature>
<dbReference type="SUPFAM" id="SSF49562">
    <property type="entry name" value="C2 domain (Calcium/lipid-binding domain, CaLB)"/>
    <property type="match status" value="2"/>
</dbReference>
<dbReference type="OrthoDB" id="420032at2759"/>
<dbReference type="InterPro" id="IPR035892">
    <property type="entry name" value="C2_domain_sf"/>
</dbReference>
<dbReference type="PROSITE" id="PS50106">
    <property type="entry name" value="PDZ"/>
    <property type="match status" value="1"/>
</dbReference>
<feature type="compositionally biased region" description="Polar residues" evidence="8">
    <location>
        <begin position="1428"/>
        <end position="1446"/>
    </location>
</feature>
<feature type="region of interest" description="Disordered" evidence="8">
    <location>
        <begin position="1409"/>
        <end position="1594"/>
    </location>
</feature>
<feature type="region of interest" description="Disordered" evidence="8">
    <location>
        <begin position="2052"/>
        <end position="2071"/>
    </location>
</feature>
<feature type="compositionally biased region" description="Basic and acidic residues" evidence="8">
    <location>
        <begin position="1377"/>
        <end position="1386"/>
    </location>
</feature>
<feature type="domain" description="C2" evidence="9">
    <location>
        <begin position="1178"/>
        <end position="1300"/>
    </location>
</feature>
<feature type="compositionally biased region" description="Basic and acidic residues" evidence="8">
    <location>
        <begin position="2596"/>
        <end position="2618"/>
    </location>
</feature>
<evidence type="ECO:0000259" key="11">
    <source>
        <dbReference type="PROSITE" id="PS50178"/>
    </source>
</evidence>
<feature type="compositionally biased region" description="Low complexity" evidence="8">
    <location>
        <begin position="1454"/>
        <end position="1470"/>
    </location>
</feature>
<feature type="compositionally biased region" description="Low complexity" evidence="8">
    <location>
        <begin position="357"/>
        <end position="370"/>
    </location>
</feature>